<feature type="domain" description="Rhodopsin" evidence="7">
    <location>
        <begin position="43"/>
        <end position="256"/>
    </location>
</feature>
<feature type="transmembrane region" description="Helical" evidence="6">
    <location>
        <begin position="12"/>
        <end position="32"/>
    </location>
</feature>
<dbReference type="InterPro" id="IPR052337">
    <property type="entry name" value="SAT4-like"/>
</dbReference>
<comment type="subcellular location">
    <subcellularLocation>
        <location evidence="1">Membrane</location>
        <topology evidence="1">Multi-pass membrane protein</topology>
    </subcellularLocation>
</comment>
<name>A0A2V1D1M5_9PLEO</name>
<evidence type="ECO:0000256" key="1">
    <source>
        <dbReference type="ARBA" id="ARBA00004141"/>
    </source>
</evidence>
<dbReference type="EMBL" id="KZ805751">
    <property type="protein sequence ID" value="PVH91937.1"/>
    <property type="molecule type" value="Genomic_DNA"/>
</dbReference>
<evidence type="ECO:0000313" key="9">
    <source>
        <dbReference type="Proteomes" id="UP000244855"/>
    </source>
</evidence>
<dbReference type="PANTHER" id="PTHR33048:SF129">
    <property type="entry name" value="INTEGRAL MEMBRANE PROTEIN-RELATED"/>
    <property type="match status" value="1"/>
</dbReference>
<sequence length="259" mass="28689">MVSITDDRGPGFLACSGILVFLALIVVGIRIYCRGTIRTHSGIKTGLGSDDYAMSIAMAFALFGFVCNVYEVRNGKGRHSSTLSRQQVSEAVKFGQLAQMQVLVGLYFAKLSIAFLMLRVAKRAMHMRFIVIVTYITTFLLTAVSIIVFVIWAIQCIPLEDLWKRPGKGRNCLDRHFVVHIVYLQSAVSLFTDLIFAVCPIYFTKNLQIAMSKKIALNVLMGLSLLTSAAGALKIVYLPDIEDTKDYTWDGINVSICAL</sequence>
<evidence type="ECO:0000256" key="2">
    <source>
        <dbReference type="ARBA" id="ARBA00022692"/>
    </source>
</evidence>
<dbReference type="STRING" id="97972.A0A2V1D1M5"/>
<dbReference type="GO" id="GO:0016020">
    <property type="term" value="C:membrane"/>
    <property type="evidence" value="ECO:0007669"/>
    <property type="project" value="UniProtKB-SubCell"/>
</dbReference>
<dbReference type="InterPro" id="IPR049326">
    <property type="entry name" value="Rhodopsin_dom_fungi"/>
</dbReference>
<dbReference type="Pfam" id="PF20684">
    <property type="entry name" value="Fung_rhodopsin"/>
    <property type="match status" value="1"/>
</dbReference>
<keyword evidence="3 6" id="KW-1133">Transmembrane helix</keyword>
<dbReference type="OrthoDB" id="5022096at2759"/>
<feature type="transmembrane region" description="Helical" evidence="6">
    <location>
        <begin position="177"/>
        <end position="203"/>
    </location>
</feature>
<evidence type="ECO:0000256" key="3">
    <source>
        <dbReference type="ARBA" id="ARBA00022989"/>
    </source>
</evidence>
<keyword evidence="9" id="KW-1185">Reference proteome</keyword>
<evidence type="ECO:0000259" key="7">
    <source>
        <dbReference type="Pfam" id="PF20684"/>
    </source>
</evidence>
<keyword evidence="2 6" id="KW-0812">Transmembrane</keyword>
<accession>A0A2V1D1M5</accession>
<evidence type="ECO:0000256" key="5">
    <source>
        <dbReference type="ARBA" id="ARBA00038359"/>
    </source>
</evidence>
<protein>
    <recommendedName>
        <fullName evidence="7">Rhodopsin domain-containing protein</fullName>
    </recommendedName>
</protein>
<dbReference type="Proteomes" id="UP000244855">
    <property type="component" value="Unassembled WGS sequence"/>
</dbReference>
<feature type="transmembrane region" description="Helical" evidence="6">
    <location>
        <begin position="215"/>
        <end position="237"/>
    </location>
</feature>
<feature type="non-terminal residue" evidence="8">
    <location>
        <position position="259"/>
    </location>
</feature>
<evidence type="ECO:0000256" key="6">
    <source>
        <dbReference type="SAM" id="Phobius"/>
    </source>
</evidence>
<reference evidence="8 9" key="1">
    <citation type="journal article" date="2018" name="Sci. Rep.">
        <title>Comparative genomics provides insights into the lifestyle and reveals functional heterogeneity of dark septate endophytic fungi.</title>
        <authorList>
            <person name="Knapp D.G."/>
            <person name="Nemeth J.B."/>
            <person name="Barry K."/>
            <person name="Hainaut M."/>
            <person name="Henrissat B."/>
            <person name="Johnson J."/>
            <person name="Kuo A."/>
            <person name="Lim J.H.P."/>
            <person name="Lipzen A."/>
            <person name="Nolan M."/>
            <person name="Ohm R.A."/>
            <person name="Tamas L."/>
            <person name="Grigoriev I.V."/>
            <person name="Spatafora J.W."/>
            <person name="Nagy L.G."/>
            <person name="Kovacs G.M."/>
        </authorList>
    </citation>
    <scope>NUCLEOTIDE SEQUENCE [LARGE SCALE GENOMIC DNA]</scope>
    <source>
        <strain evidence="8 9">DSE2036</strain>
    </source>
</reference>
<keyword evidence="4 6" id="KW-0472">Membrane</keyword>
<dbReference type="PANTHER" id="PTHR33048">
    <property type="entry name" value="PTH11-LIKE INTEGRAL MEMBRANE PROTEIN (AFU_ORTHOLOGUE AFUA_5G11245)"/>
    <property type="match status" value="1"/>
</dbReference>
<comment type="similarity">
    <text evidence="5">Belongs to the SAT4 family.</text>
</comment>
<organism evidence="8 9">
    <name type="scientific">Periconia macrospinosa</name>
    <dbReference type="NCBI Taxonomy" id="97972"/>
    <lineage>
        <taxon>Eukaryota</taxon>
        <taxon>Fungi</taxon>
        <taxon>Dikarya</taxon>
        <taxon>Ascomycota</taxon>
        <taxon>Pezizomycotina</taxon>
        <taxon>Dothideomycetes</taxon>
        <taxon>Pleosporomycetidae</taxon>
        <taxon>Pleosporales</taxon>
        <taxon>Massarineae</taxon>
        <taxon>Periconiaceae</taxon>
        <taxon>Periconia</taxon>
    </lineage>
</organism>
<evidence type="ECO:0000256" key="4">
    <source>
        <dbReference type="ARBA" id="ARBA00023136"/>
    </source>
</evidence>
<evidence type="ECO:0000313" key="8">
    <source>
        <dbReference type="EMBL" id="PVH91937.1"/>
    </source>
</evidence>
<dbReference type="AlphaFoldDB" id="A0A2V1D1M5"/>
<proteinExistence type="inferred from homology"/>
<feature type="transmembrane region" description="Helical" evidence="6">
    <location>
        <begin position="52"/>
        <end position="70"/>
    </location>
</feature>
<gene>
    <name evidence="8" type="ORF">DM02DRAFT_620216</name>
</gene>
<feature type="transmembrane region" description="Helical" evidence="6">
    <location>
        <begin position="129"/>
        <end position="154"/>
    </location>
</feature>